<evidence type="ECO:0000256" key="4">
    <source>
        <dbReference type="ARBA" id="ARBA00022825"/>
    </source>
</evidence>
<proteinExistence type="inferred from homology"/>
<evidence type="ECO:0000313" key="7">
    <source>
        <dbReference type="Proteomes" id="UP000249645"/>
    </source>
</evidence>
<evidence type="ECO:0000259" key="5">
    <source>
        <dbReference type="PROSITE" id="PS50106"/>
    </source>
</evidence>
<dbReference type="GO" id="GO:0007165">
    <property type="term" value="P:signal transduction"/>
    <property type="evidence" value="ECO:0007669"/>
    <property type="project" value="TreeGrafter"/>
</dbReference>
<dbReference type="SMART" id="SM00245">
    <property type="entry name" value="TSPc"/>
    <property type="match status" value="1"/>
</dbReference>
<keyword evidence="3" id="KW-0378">Hydrolase</keyword>
<dbReference type="CDD" id="cd00136">
    <property type="entry name" value="PDZ_canonical"/>
    <property type="match status" value="1"/>
</dbReference>
<comment type="caution">
    <text evidence="6">The sequence shown here is derived from an EMBL/GenBank/DDBJ whole genome shotgun (WGS) entry which is preliminary data.</text>
</comment>
<dbReference type="InterPro" id="IPR001478">
    <property type="entry name" value="PDZ"/>
</dbReference>
<dbReference type="GO" id="GO:0030288">
    <property type="term" value="C:outer membrane-bounded periplasmic space"/>
    <property type="evidence" value="ECO:0007669"/>
    <property type="project" value="TreeGrafter"/>
</dbReference>
<dbReference type="InterPro" id="IPR029045">
    <property type="entry name" value="ClpP/crotonase-like_dom_sf"/>
</dbReference>
<dbReference type="GO" id="GO:0006508">
    <property type="term" value="P:proteolysis"/>
    <property type="evidence" value="ECO:0007669"/>
    <property type="project" value="UniProtKB-KW"/>
</dbReference>
<dbReference type="Gene3D" id="3.90.226.10">
    <property type="entry name" value="2-enoyl-CoA Hydratase, Chain A, domain 1"/>
    <property type="match status" value="1"/>
</dbReference>
<gene>
    <name evidence="6" type="ORF">DI598_09500</name>
</gene>
<evidence type="ECO:0000313" key="6">
    <source>
        <dbReference type="EMBL" id="PZP48737.1"/>
    </source>
</evidence>
<comment type="similarity">
    <text evidence="1">Belongs to the peptidase S41A family.</text>
</comment>
<dbReference type="Pfam" id="PF00595">
    <property type="entry name" value="PDZ"/>
    <property type="match status" value="1"/>
</dbReference>
<dbReference type="Pfam" id="PF17804">
    <property type="entry name" value="TSP_NTD"/>
    <property type="match status" value="1"/>
</dbReference>
<dbReference type="InterPro" id="IPR004447">
    <property type="entry name" value="Peptidase_S41A"/>
</dbReference>
<dbReference type="PANTHER" id="PTHR32060">
    <property type="entry name" value="TAIL-SPECIFIC PROTEASE"/>
    <property type="match status" value="1"/>
</dbReference>
<dbReference type="PANTHER" id="PTHR32060:SF22">
    <property type="entry name" value="CARBOXYL-TERMINAL-PROCESSING PEPTIDASE 3, CHLOROPLASTIC"/>
    <property type="match status" value="1"/>
</dbReference>
<protein>
    <recommendedName>
        <fullName evidence="5">PDZ domain-containing protein</fullName>
    </recommendedName>
</protein>
<name>A0A2W5F4H3_9SPHI</name>
<sequence length="685" mass="77924">MRILFSLFWIFYFSLNIEAQTVKSFHEIAQSAYTVYRLAEKYHVQPRALDDRFSEDVWNGFIDALDEKKLFFTAGDIAKLNSFKYQIDDEIKSKKSDFLENTTSIFVSRLKTADTIIENILKRPFNYKTNETFTTIEDTSFAKDDKAWREKIRKTLKLYVLNRIVDYNPNPTQKQIDSLDIVFRKKAGKVYRRYIQKVLEFPTGITEEMGNYYCETIASCYDPHTNFLSLSQKEDLESELGQKSMIFGFSLENDENDIASISKLIPGSTAYKSGQINVGDKILKLQWENKEAVDVSDASAQEIGEMLSSDNHQKLTLYIKKPDGNEKSVTLSKSINTEDEEDNKVKSFLLKGQKTVGYISLPAFYTDWENEEKVNGCANDVAKEIIKLKKENIDALILDVRYNGGGSVNEAVELAGLFIDVGPIGIVHSRNEKPILLKDINRGTVYDGPLLYMINGNSASASEVVGAALQDYNRALIVGSQSYGKATGQVIIPLDTAVNPNTYEGSANNKDFLKLTTLKLYRIDGNTAQFTGVVPDVVLPDVATLYPQREANEVHALLPDRIDGNKYYHPNFALPKLQAYADEEIKKSSYFTQIKKIIDNQKDKPNRSNISLNIRDFKTNFDENEINTDSIAQDKPIFSVSNNTFEQEKIQLNPNTKEVNQEWRKALSEDPYVQMVYRLALKLIQ</sequence>
<dbReference type="GO" id="GO:0004175">
    <property type="term" value="F:endopeptidase activity"/>
    <property type="evidence" value="ECO:0007669"/>
    <property type="project" value="TreeGrafter"/>
</dbReference>
<evidence type="ECO:0000256" key="3">
    <source>
        <dbReference type="ARBA" id="ARBA00022801"/>
    </source>
</evidence>
<dbReference type="Gene3D" id="2.30.42.10">
    <property type="match status" value="1"/>
</dbReference>
<keyword evidence="2" id="KW-0645">Protease</keyword>
<accession>A0A2W5F4H3</accession>
<keyword evidence="4" id="KW-0720">Serine protease</keyword>
<dbReference type="InterPro" id="IPR005151">
    <property type="entry name" value="Tail-specific_protease"/>
</dbReference>
<dbReference type="SUPFAM" id="SSF50156">
    <property type="entry name" value="PDZ domain-like"/>
    <property type="match status" value="1"/>
</dbReference>
<dbReference type="AlphaFoldDB" id="A0A2W5F4H3"/>
<reference evidence="6 7" key="1">
    <citation type="submission" date="2017-11" db="EMBL/GenBank/DDBJ databases">
        <title>Infants hospitalized years apart are colonized by the same room-sourced microbial strains.</title>
        <authorList>
            <person name="Brooks B."/>
            <person name="Olm M.R."/>
            <person name="Firek B.A."/>
            <person name="Baker R."/>
            <person name="Thomas B.C."/>
            <person name="Morowitz M.J."/>
            <person name="Banfield J.F."/>
        </authorList>
    </citation>
    <scope>NUCLEOTIDE SEQUENCE [LARGE SCALE GENOMIC DNA]</scope>
    <source>
        <strain evidence="6">S2_009_000_R2_76</strain>
    </source>
</reference>
<feature type="domain" description="PDZ" evidence="5">
    <location>
        <begin position="235"/>
        <end position="307"/>
    </location>
</feature>
<dbReference type="InterPro" id="IPR040573">
    <property type="entry name" value="TSP_N"/>
</dbReference>
<dbReference type="InterPro" id="IPR036034">
    <property type="entry name" value="PDZ_sf"/>
</dbReference>
<dbReference type="GO" id="GO:0008236">
    <property type="term" value="F:serine-type peptidase activity"/>
    <property type="evidence" value="ECO:0007669"/>
    <property type="project" value="UniProtKB-KW"/>
</dbReference>
<dbReference type="Pfam" id="PF03572">
    <property type="entry name" value="Peptidase_S41"/>
    <property type="match status" value="1"/>
</dbReference>
<dbReference type="EMBL" id="QFOI01000149">
    <property type="protein sequence ID" value="PZP48737.1"/>
    <property type="molecule type" value="Genomic_DNA"/>
</dbReference>
<dbReference type="CDD" id="cd07560">
    <property type="entry name" value="Peptidase_S41_CPP"/>
    <property type="match status" value="1"/>
</dbReference>
<dbReference type="Proteomes" id="UP000249645">
    <property type="component" value="Unassembled WGS sequence"/>
</dbReference>
<evidence type="ECO:0000256" key="2">
    <source>
        <dbReference type="ARBA" id="ARBA00022670"/>
    </source>
</evidence>
<evidence type="ECO:0000256" key="1">
    <source>
        <dbReference type="ARBA" id="ARBA00009179"/>
    </source>
</evidence>
<dbReference type="PROSITE" id="PS50106">
    <property type="entry name" value="PDZ"/>
    <property type="match status" value="1"/>
</dbReference>
<organism evidence="6 7">
    <name type="scientific">Pseudopedobacter saltans</name>
    <dbReference type="NCBI Taxonomy" id="151895"/>
    <lineage>
        <taxon>Bacteria</taxon>
        <taxon>Pseudomonadati</taxon>
        <taxon>Bacteroidota</taxon>
        <taxon>Sphingobacteriia</taxon>
        <taxon>Sphingobacteriales</taxon>
        <taxon>Sphingobacteriaceae</taxon>
        <taxon>Pseudopedobacter</taxon>
    </lineage>
</organism>
<dbReference type="SUPFAM" id="SSF52096">
    <property type="entry name" value="ClpP/crotonase"/>
    <property type="match status" value="1"/>
</dbReference>